<accession>A0A2N5KYQ5</accession>
<dbReference type="Proteomes" id="UP000235119">
    <property type="component" value="Unassembled WGS sequence"/>
</dbReference>
<evidence type="ECO:0000313" key="2">
    <source>
        <dbReference type="Proteomes" id="UP000235119"/>
    </source>
</evidence>
<sequence>MAGFMGVKIVSLADLNFDKEKTISKAKNFLENDFPDIMNYSGLPVTYLSSPLLDPTGVHGGGNVNRQPDQFLKAIEQQDKYDAIVKDCENATRAVVEAMNSCPDTERDPYRKILVRRYVKNDFAQWIYNDMNYSPRTYGRKRDEALYIFAQHLERYRKKYNAERLIPVLMVHG</sequence>
<reference evidence="1 2" key="1">
    <citation type="submission" date="2017-12" db="EMBL/GenBank/DDBJ databases">
        <title>Phylogenetic diversity of female urinary microbiome.</title>
        <authorList>
            <person name="Thomas-White K."/>
            <person name="Wolfe A.J."/>
        </authorList>
    </citation>
    <scope>NUCLEOTIDE SEQUENCE [LARGE SCALE GENOMIC DNA]</scope>
    <source>
        <strain evidence="1 2">UMB0085</strain>
    </source>
</reference>
<evidence type="ECO:0000313" key="1">
    <source>
        <dbReference type="EMBL" id="PLT11364.1"/>
    </source>
</evidence>
<dbReference type="AlphaFoldDB" id="A0A2N5KYQ5"/>
<comment type="caution">
    <text evidence="1">The sequence shown here is derived from an EMBL/GenBank/DDBJ whole genome shotgun (WGS) entry which is preliminary data.</text>
</comment>
<proteinExistence type="predicted"/>
<dbReference type="EMBL" id="PKIW01000020">
    <property type="protein sequence ID" value="PLT11364.1"/>
    <property type="molecule type" value="Genomic_DNA"/>
</dbReference>
<protein>
    <recommendedName>
        <fullName evidence="3">Phage transcriptional regulator, ArpU family</fullName>
    </recommendedName>
</protein>
<gene>
    <name evidence="1" type="ORF">CYJ79_05300</name>
</gene>
<evidence type="ECO:0008006" key="3">
    <source>
        <dbReference type="Google" id="ProtNLM"/>
    </source>
</evidence>
<name>A0A2N5KYQ5_9LACO</name>
<organism evidence="1 2">
    <name type="scientific">Lactobacillus crispatus</name>
    <dbReference type="NCBI Taxonomy" id="47770"/>
    <lineage>
        <taxon>Bacteria</taxon>
        <taxon>Bacillati</taxon>
        <taxon>Bacillota</taxon>
        <taxon>Bacilli</taxon>
        <taxon>Lactobacillales</taxon>
        <taxon>Lactobacillaceae</taxon>
        <taxon>Lactobacillus</taxon>
    </lineage>
</organism>